<evidence type="ECO:0000256" key="2">
    <source>
        <dbReference type="ARBA" id="ARBA00010617"/>
    </source>
</evidence>
<dbReference type="Gene3D" id="1.10.630.10">
    <property type="entry name" value="Cytochrome P450"/>
    <property type="match status" value="2"/>
</dbReference>
<dbReference type="PANTHER" id="PTHR47944:SF4">
    <property type="entry name" value="OS09G0441700 PROTEIN"/>
    <property type="match status" value="1"/>
</dbReference>
<dbReference type="InterPro" id="IPR036396">
    <property type="entry name" value="Cyt_P450_sf"/>
</dbReference>
<keyword evidence="6 8" id="KW-0408">Iron</keyword>
<dbReference type="InterPro" id="IPR001128">
    <property type="entry name" value="Cyt_P450"/>
</dbReference>
<comment type="similarity">
    <text evidence="2 9">Belongs to the cytochrome P450 family.</text>
</comment>
<evidence type="ECO:0000256" key="6">
    <source>
        <dbReference type="ARBA" id="ARBA00023004"/>
    </source>
</evidence>
<evidence type="ECO:0000256" key="1">
    <source>
        <dbReference type="ARBA" id="ARBA00001971"/>
    </source>
</evidence>
<evidence type="ECO:0000256" key="8">
    <source>
        <dbReference type="PIRSR" id="PIRSR602401-1"/>
    </source>
</evidence>
<dbReference type="GO" id="GO:0005506">
    <property type="term" value="F:iron ion binding"/>
    <property type="evidence" value="ECO:0007669"/>
    <property type="project" value="InterPro"/>
</dbReference>
<keyword evidence="4 8" id="KW-0479">Metal-binding</keyword>
<keyword evidence="10" id="KW-1133">Transmembrane helix</keyword>
<dbReference type="PRINTS" id="PR00385">
    <property type="entry name" value="P450"/>
</dbReference>
<dbReference type="GO" id="GO:0004497">
    <property type="term" value="F:monooxygenase activity"/>
    <property type="evidence" value="ECO:0007669"/>
    <property type="project" value="UniProtKB-KW"/>
</dbReference>
<evidence type="ECO:0000256" key="3">
    <source>
        <dbReference type="ARBA" id="ARBA00022617"/>
    </source>
</evidence>
<reference evidence="11" key="1">
    <citation type="submission" date="2020-09" db="EMBL/GenBank/DDBJ databases">
        <title>Genome-Enabled Discovery of Anthraquinone Biosynthesis in Senna tora.</title>
        <authorList>
            <person name="Kang S.-H."/>
            <person name="Pandey R.P."/>
            <person name="Lee C.-M."/>
            <person name="Sim J.-S."/>
            <person name="Jeong J.-T."/>
            <person name="Choi B.-S."/>
            <person name="Jung M."/>
            <person name="Ginzburg D."/>
            <person name="Zhao K."/>
            <person name="Won S.Y."/>
            <person name="Oh T.-J."/>
            <person name="Yu Y."/>
            <person name="Kim N.-H."/>
            <person name="Lee O.R."/>
            <person name="Lee T.-H."/>
            <person name="Bashyal P."/>
            <person name="Kim T.-S."/>
            <person name="Lee W.-H."/>
            <person name="Kawkins C."/>
            <person name="Kim C.-K."/>
            <person name="Kim J.S."/>
            <person name="Ahn B.O."/>
            <person name="Rhee S.Y."/>
            <person name="Sohng J.K."/>
        </authorList>
    </citation>
    <scope>NUCLEOTIDE SEQUENCE</scope>
    <source>
        <tissue evidence="11">Leaf</tissue>
    </source>
</reference>
<dbReference type="FunFam" id="1.10.630.10:FF:000126">
    <property type="entry name" value="Predicted protein"/>
    <property type="match status" value="1"/>
</dbReference>
<dbReference type="Proteomes" id="UP000634136">
    <property type="component" value="Unassembled WGS sequence"/>
</dbReference>
<evidence type="ECO:0000313" key="11">
    <source>
        <dbReference type="EMBL" id="KAF7843781.1"/>
    </source>
</evidence>
<keyword evidence="10" id="KW-0812">Transmembrane</keyword>
<dbReference type="SUPFAM" id="SSF48264">
    <property type="entry name" value="Cytochrome P450"/>
    <property type="match status" value="1"/>
</dbReference>
<evidence type="ECO:0000256" key="7">
    <source>
        <dbReference type="ARBA" id="ARBA00023033"/>
    </source>
</evidence>
<keyword evidence="10" id="KW-0472">Membrane</keyword>
<comment type="caution">
    <text evidence="11">The sequence shown here is derived from an EMBL/GenBank/DDBJ whole genome shotgun (WGS) entry which is preliminary data.</text>
</comment>
<dbReference type="InterPro" id="IPR002401">
    <property type="entry name" value="Cyt_P450_E_grp-I"/>
</dbReference>
<evidence type="ECO:0000313" key="12">
    <source>
        <dbReference type="Proteomes" id="UP000634136"/>
    </source>
</evidence>
<evidence type="ECO:0000256" key="10">
    <source>
        <dbReference type="SAM" id="Phobius"/>
    </source>
</evidence>
<feature type="transmembrane region" description="Helical" evidence="10">
    <location>
        <begin position="6"/>
        <end position="28"/>
    </location>
</feature>
<dbReference type="PROSITE" id="PS00086">
    <property type="entry name" value="CYTOCHROME_P450"/>
    <property type="match status" value="1"/>
</dbReference>
<keyword evidence="5 9" id="KW-0560">Oxidoreductase</keyword>
<dbReference type="GO" id="GO:0044550">
    <property type="term" value="P:secondary metabolite biosynthetic process"/>
    <property type="evidence" value="ECO:0007669"/>
    <property type="project" value="UniProtKB-ARBA"/>
</dbReference>
<accession>A0A835CJP2</accession>
<dbReference type="GO" id="GO:0016705">
    <property type="term" value="F:oxidoreductase activity, acting on paired donors, with incorporation or reduction of molecular oxygen"/>
    <property type="evidence" value="ECO:0007669"/>
    <property type="project" value="InterPro"/>
</dbReference>
<dbReference type="InterPro" id="IPR017972">
    <property type="entry name" value="Cyt_P450_CS"/>
</dbReference>
<gene>
    <name evidence="11" type="ORF">G2W53_000686</name>
</gene>
<sequence length="469" mass="53372">MAMELATHSWISATPWCTAILAALLLFLHRFHRRRYNLPPGPKPWPIIGNLNLISPLPHQSLHTLSQKYGPIMHLRFGSKPVVVGSSVEMAKAFLKTHDASFASRPKFSAGKYTTYNYSDILWAPYGPYLSQARRLCFRHLLCPKALVSQEYIREEENNTLLYKLFISANTTILLKELLYDSNLNIISRMVLGKNEKFDRFLEHVLDEHNEKRKGVKDYVAKDMVDVLLQVAEDPTLEVKLERDGVKGITMDLILAGSQSSAIIVEWAISELLKNPMTLKKATEELDRVIGRQRWVKEEDIAKLPYMEAIVKETMRLHPLAPLITPRLARYDCNVGGYDIPKGTIVLVNVWAISRDPSIWDNPNEFFPERFKDKTIDVKGHNFELLPFGAGRRACLGKNLGLKVVQSTLANMVHGFSWRLPDNMKEEDLNMEEISLLTTSRKEPLVVVAEARLPSHLYTALGSSEVHFS</sequence>
<organism evidence="11 12">
    <name type="scientific">Senna tora</name>
    <dbReference type="NCBI Taxonomy" id="362788"/>
    <lineage>
        <taxon>Eukaryota</taxon>
        <taxon>Viridiplantae</taxon>
        <taxon>Streptophyta</taxon>
        <taxon>Embryophyta</taxon>
        <taxon>Tracheophyta</taxon>
        <taxon>Spermatophyta</taxon>
        <taxon>Magnoliopsida</taxon>
        <taxon>eudicotyledons</taxon>
        <taxon>Gunneridae</taxon>
        <taxon>Pentapetalae</taxon>
        <taxon>rosids</taxon>
        <taxon>fabids</taxon>
        <taxon>Fabales</taxon>
        <taxon>Fabaceae</taxon>
        <taxon>Caesalpinioideae</taxon>
        <taxon>Cassia clade</taxon>
        <taxon>Senna</taxon>
    </lineage>
</organism>
<dbReference type="Pfam" id="PF00067">
    <property type="entry name" value="p450"/>
    <property type="match status" value="2"/>
</dbReference>
<dbReference type="CDD" id="cd20618">
    <property type="entry name" value="CYP71_clan"/>
    <property type="match status" value="1"/>
</dbReference>
<dbReference type="AlphaFoldDB" id="A0A835CJP2"/>
<keyword evidence="3 8" id="KW-0349">Heme</keyword>
<proteinExistence type="inferred from homology"/>
<evidence type="ECO:0000256" key="9">
    <source>
        <dbReference type="RuleBase" id="RU000461"/>
    </source>
</evidence>
<name>A0A835CJP2_9FABA</name>
<dbReference type="OrthoDB" id="2789670at2759"/>
<dbReference type="PRINTS" id="PR00463">
    <property type="entry name" value="EP450I"/>
</dbReference>
<keyword evidence="7 9" id="KW-0503">Monooxygenase</keyword>
<evidence type="ECO:0000256" key="5">
    <source>
        <dbReference type="ARBA" id="ARBA00023002"/>
    </source>
</evidence>
<keyword evidence="12" id="KW-1185">Reference proteome</keyword>
<feature type="binding site" description="axial binding residue" evidence="8">
    <location>
        <position position="395"/>
    </location>
    <ligand>
        <name>heme</name>
        <dbReference type="ChEBI" id="CHEBI:30413"/>
    </ligand>
    <ligandPart>
        <name>Fe</name>
        <dbReference type="ChEBI" id="CHEBI:18248"/>
    </ligandPart>
</feature>
<protein>
    <submittedName>
        <fullName evidence="11">Cytochrome P450 71A1-like</fullName>
    </submittedName>
</protein>
<dbReference type="GO" id="GO:0020037">
    <property type="term" value="F:heme binding"/>
    <property type="evidence" value="ECO:0007669"/>
    <property type="project" value="InterPro"/>
</dbReference>
<dbReference type="PANTHER" id="PTHR47944">
    <property type="entry name" value="CYTOCHROME P450 98A9"/>
    <property type="match status" value="1"/>
</dbReference>
<evidence type="ECO:0000256" key="4">
    <source>
        <dbReference type="ARBA" id="ARBA00022723"/>
    </source>
</evidence>
<dbReference type="EMBL" id="JAAIUW010000001">
    <property type="protein sequence ID" value="KAF7843781.1"/>
    <property type="molecule type" value="Genomic_DNA"/>
</dbReference>
<comment type="cofactor">
    <cofactor evidence="1 8">
        <name>heme</name>
        <dbReference type="ChEBI" id="CHEBI:30413"/>
    </cofactor>
</comment>